<feature type="transmembrane region" description="Helical" evidence="1">
    <location>
        <begin position="143"/>
        <end position="164"/>
    </location>
</feature>
<dbReference type="PANTHER" id="PTHR14969:SF13">
    <property type="entry name" value="AT30094P"/>
    <property type="match status" value="1"/>
</dbReference>
<keyword evidence="1" id="KW-1133">Transmembrane helix</keyword>
<dbReference type="CDD" id="cd03392">
    <property type="entry name" value="PAP2_like_2"/>
    <property type="match status" value="1"/>
</dbReference>
<organism evidence="3 4">
    <name type="scientific">Paenibacillus cellulosilyticus</name>
    <dbReference type="NCBI Taxonomy" id="375489"/>
    <lineage>
        <taxon>Bacteria</taxon>
        <taxon>Bacillati</taxon>
        <taxon>Bacillota</taxon>
        <taxon>Bacilli</taxon>
        <taxon>Bacillales</taxon>
        <taxon>Paenibacillaceae</taxon>
        <taxon>Paenibacillus</taxon>
    </lineage>
</organism>
<dbReference type="Pfam" id="PF01569">
    <property type="entry name" value="PAP2"/>
    <property type="match status" value="1"/>
</dbReference>
<dbReference type="AlphaFoldDB" id="A0A2V2YU24"/>
<evidence type="ECO:0000313" key="4">
    <source>
        <dbReference type="Proteomes" id="UP000246635"/>
    </source>
</evidence>
<proteinExistence type="predicted"/>
<feature type="transmembrane region" description="Helical" evidence="1">
    <location>
        <begin position="114"/>
        <end position="136"/>
    </location>
</feature>
<dbReference type="Gene3D" id="1.20.144.10">
    <property type="entry name" value="Phosphatidic acid phosphatase type 2/haloperoxidase"/>
    <property type="match status" value="2"/>
</dbReference>
<feature type="transmembrane region" description="Helical" evidence="1">
    <location>
        <begin position="240"/>
        <end position="258"/>
    </location>
</feature>
<comment type="caution">
    <text evidence="3">The sequence shown here is derived from an EMBL/GenBank/DDBJ whole genome shotgun (WGS) entry which is preliminary data.</text>
</comment>
<protein>
    <submittedName>
        <fullName evidence="3">Undecaprenyl-diphosphatase</fullName>
    </submittedName>
</protein>
<keyword evidence="1" id="KW-0812">Transmembrane</keyword>
<feature type="transmembrane region" description="Helical" evidence="1">
    <location>
        <begin position="214"/>
        <end position="234"/>
    </location>
</feature>
<feature type="transmembrane region" description="Helical" evidence="1">
    <location>
        <begin position="184"/>
        <end position="202"/>
    </location>
</feature>
<sequence>MYDPAKYAGKVLDYVGLVRGKKIFHLSMTTTHNSHTRRESADCGSSLFKIQKWERSRLNKVLFRSLSYAALLTGVFLVIALLISRKQMAAFDNELTTLVLRIYSPEATTVMKGFTFAGSSLCVTIIAILIIIMLLVIGYRRELIFYMGVIVCSGLLNLVLKMIFHRARPDLHRIVEATGYSFPSGHSMSAFTLYGITIYFLWKHARHAWLRVTIVLVGAVMILMIGISRIYLGVHYPSDVIGGYVIAAAWLTASIGPYERFLEKRWRSRRFGSA</sequence>
<dbReference type="SUPFAM" id="SSF48317">
    <property type="entry name" value="Acid phosphatase/Vanadium-dependent haloperoxidase"/>
    <property type="match status" value="1"/>
</dbReference>
<name>A0A2V2YU24_9BACL</name>
<gene>
    <name evidence="3" type="ORF">DFQ01_108194</name>
</gene>
<evidence type="ECO:0000256" key="1">
    <source>
        <dbReference type="SAM" id="Phobius"/>
    </source>
</evidence>
<feature type="transmembrane region" description="Helical" evidence="1">
    <location>
        <begin position="61"/>
        <end position="83"/>
    </location>
</feature>
<feature type="domain" description="Phosphatidic acid phosphatase type 2/haloperoxidase" evidence="2">
    <location>
        <begin position="143"/>
        <end position="255"/>
    </location>
</feature>
<keyword evidence="1" id="KW-0472">Membrane</keyword>
<evidence type="ECO:0000259" key="2">
    <source>
        <dbReference type="SMART" id="SM00014"/>
    </source>
</evidence>
<keyword evidence="4" id="KW-1185">Reference proteome</keyword>
<dbReference type="EMBL" id="QGTQ01000008">
    <property type="protein sequence ID" value="PWW02915.1"/>
    <property type="molecule type" value="Genomic_DNA"/>
</dbReference>
<dbReference type="PANTHER" id="PTHR14969">
    <property type="entry name" value="SPHINGOSINE-1-PHOSPHATE PHOSPHOHYDROLASE"/>
    <property type="match status" value="1"/>
</dbReference>
<accession>A0A2V2YU24</accession>
<dbReference type="InterPro" id="IPR000326">
    <property type="entry name" value="PAP2/HPO"/>
</dbReference>
<evidence type="ECO:0000313" key="3">
    <source>
        <dbReference type="EMBL" id="PWW02915.1"/>
    </source>
</evidence>
<dbReference type="OrthoDB" id="9789113at2"/>
<dbReference type="InterPro" id="IPR036938">
    <property type="entry name" value="PAP2/HPO_sf"/>
</dbReference>
<dbReference type="SMART" id="SM00014">
    <property type="entry name" value="acidPPc"/>
    <property type="match status" value="1"/>
</dbReference>
<reference evidence="3 4" key="1">
    <citation type="submission" date="2018-05" db="EMBL/GenBank/DDBJ databases">
        <title>Genomic Encyclopedia of Type Strains, Phase III (KMG-III): the genomes of soil and plant-associated and newly described type strains.</title>
        <authorList>
            <person name="Whitman W."/>
        </authorList>
    </citation>
    <scope>NUCLEOTIDE SEQUENCE [LARGE SCALE GENOMIC DNA]</scope>
    <source>
        <strain evidence="3 4">CECT 5696</strain>
    </source>
</reference>
<dbReference type="Proteomes" id="UP000246635">
    <property type="component" value="Unassembled WGS sequence"/>
</dbReference>